<dbReference type="PANTHER" id="PTHR32322">
    <property type="entry name" value="INNER MEMBRANE TRANSPORTER"/>
    <property type="match status" value="1"/>
</dbReference>
<evidence type="ECO:0000256" key="6">
    <source>
        <dbReference type="SAM" id="MobiDB-lite"/>
    </source>
</evidence>
<dbReference type="SUPFAM" id="SSF103481">
    <property type="entry name" value="Multidrug resistance efflux transporter EmrE"/>
    <property type="match status" value="2"/>
</dbReference>
<evidence type="ECO:0000313" key="9">
    <source>
        <dbReference type="EMBL" id="PHV68674.1"/>
    </source>
</evidence>
<evidence type="ECO:0000256" key="5">
    <source>
        <dbReference type="ARBA" id="ARBA00023136"/>
    </source>
</evidence>
<feature type="transmembrane region" description="Helical" evidence="7">
    <location>
        <begin position="118"/>
        <end position="137"/>
    </location>
</feature>
<dbReference type="EMBL" id="PEBD01000004">
    <property type="protein sequence ID" value="PHV68674.1"/>
    <property type="molecule type" value="Genomic_DNA"/>
</dbReference>
<dbReference type="AlphaFoldDB" id="A0A2G3PS87"/>
<feature type="compositionally biased region" description="Basic and acidic residues" evidence="6">
    <location>
        <begin position="297"/>
        <end position="312"/>
    </location>
</feature>
<feature type="transmembrane region" description="Helical" evidence="7">
    <location>
        <begin position="143"/>
        <end position="161"/>
    </location>
</feature>
<feature type="transmembrane region" description="Helical" evidence="7">
    <location>
        <begin position="89"/>
        <end position="109"/>
    </location>
</feature>
<evidence type="ECO:0000256" key="3">
    <source>
        <dbReference type="ARBA" id="ARBA00022692"/>
    </source>
</evidence>
<feature type="transmembrane region" description="Helical" evidence="7">
    <location>
        <begin position="173"/>
        <end position="193"/>
    </location>
</feature>
<comment type="subcellular location">
    <subcellularLocation>
        <location evidence="1">Membrane</location>
        <topology evidence="1">Multi-pass membrane protein</topology>
    </subcellularLocation>
</comment>
<feature type="transmembrane region" description="Helical" evidence="7">
    <location>
        <begin position="63"/>
        <end position="83"/>
    </location>
</feature>
<sequence length="312" mass="32751">MIKASTVLVLTWSSGYLGAELAARYSSWHMLLSCRFAVAAILLIGFCVVRRLRITRAGVMRQVGLAIVMQGLYLGAISASVGAGLSPGITALICSLQPLVVAACAVPVLGQRIGAREWLGLAVGIVGVGLVVGGKMHGGGVPWWAYLLCTFGMLALVAATLTERRLRPPEPMAAALAVQCVVGAVIFWAVNVAVGDVIPPMTFDFAWSLGWAVLFATFGGWGAYLWVNREAGPMHLSTLLLLVPPTTMVIAWPMFGDQLGVWEVAGVVVSAAGVTIKLVGTSAGASSRPTPQTTPARDTEVRGPETAESLRR</sequence>
<dbReference type="InterPro" id="IPR050638">
    <property type="entry name" value="AA-Vitamin_Transporters"/>
</dbReference>
<dbReference type="Proteomes" id="UP000225108">
    <property type="component" value="Unassembled WGS sequence"/>
</dbReference>
<comment type="similarity">
    <text evidence="2">Belongs to the EamA transporter family.</text>
</comment>
<keyword evidence="3 7" id="KW-0812">Transmembrane</keyword>
<evidence type="ECO:0000256" key="2">
    <source>
        <dbReference type="ARBA" id="ARBA00007362"/>
    </source>
</evidence>
<name>A0A2G3PS87_WILMA</name>
<feature type="region of interest" description="Disordered" evidence="6">
    <location>
        <begin position="282"/>
        <end position="312"/>
    </location>
</feature>
<evidence type="ECO:0000256" key="4">
    <source>
        <dbReference type="ARBA" id="ARBA00022989"/>
    </source>
</evidence>
<evidence type="ECO:0000256" key="7">
    <source>
        <dbReference type="SAM" id="Phobius"/>
    </source>
</evidence>
<dbReference type="GO" id="GO:0016020">
    <property type="term" value="C:membrane"/>
    <property type="evidence" value="ECO:0007669"/>
    <property type="project" value="UniProtKB-SubCell"/>
</dbReference>
<proteinExistence type="inferred from homology"/>
<dbReference type="InterPro" id="IPR000620">
    <property type="entry name" value="EamA_dom"/>
</dbReference>
<feature type="compositionally biased region" description="Polar residues" evidence="6">
    <location>
        <begin position="283"/>
        <end position="296"/>
    </location>
</feature>
<reference evidence="9 10" key="1">
    <citation type="submission" date="2017-10" db="EMBL/GenBank/DDBJ databases">
        <title>The draft genome sequence of Williamsia sp. BULT 1.1 isolated from the semi-arid grassland soils from South Africa.</title>
        <authorList>
            <person name="Kabwe M.H."/>
            <person name="Govender N."/>
            <person name="Mutseka Lunga P."/>
            <person name="Vikram S."/>
            <person name="Makhalanyane T.P."/>
        </authorList>
    </citation>
    <scope>NUCLEOTIDE SEQUENCE [LARGE SCALE GENOMIC DNA]</scope>
    <source>
        <strain evidence="9 10">BULT 1.1</strain>
    </source>
</reference>
<feature type="transmembrane region" description="Helical" evidence="7">
    <location>
        <begin position="261"/>
        <end position="280"/>
    </location>
</feature>
<evidence type="ECO:0000259" key="8">
    <source>
        <dbReference type="Pfam" id="PF00892"/>
    </source>
</evidence>
<organism evidence="9 10">
    <name type="scientific">Williamsia marianensis</name>
    <dbReference type="NCBI Taxonomy" id="85044"/>
    <lineage>
        <taxon>Bacteria</taxon>
        <taxon>Bacillati</taxon>
        <taxon>Actinomycetota</taxon>
        <taxon>Actinomycetes</taxon>
        <taxon>Mycobacteriales</taxon>
        <taxon>Nocardiaceae</taxon>
        <taxon>Williamsia</taxon>
    </lineage>
</organism>
<protein>
    <submittedName>
        <fullName evidence="9">EamA family transporter</fullName>
    </submittedName>
</protein>
<dbReference type="PANTHER" id="PTHR32322:SF2">
    <property type="entry name" value="EAMA DOMAIN-CONTAINING PROTEIN"/>
    <property type="match status" value="1"/>
</dbReference>
<feature type="domain" description="EamA" evidence="8">
    <location>
        <begin position="8"/>
        <end position="132"/>
    </location>
</feature>
<keyword evidence="5 7" id="KW-0472">Membrane</keyword>
<comment type="caution">
    <text evidence="9">The sequence shown here is derived from an EMBL/GenBank/DDBJ whole genome shotgun (WGS) entry which is preliminary data.</text>
</comment>
<dbReference type="Pfam" id="PF00892">
    <property type="entry name" value="EamA"/>
    <property type="match status" value="2"/>
</dbReference>
<evidence type="ECO:0000313" key="10">
    <source>
        <dbReference type="Proteomes" id="UP000225108"/>
    </source>
</evidence>
<evidence type="ECO:0000256" key="1">
    <source>
        <dbReference type="ARBA" id="ARBA00004141"/>
    </source>
</evidence>
<feature type="transmembrane region" description="Helical" evidence="7">
    <location>
        <begin position="205"/>
        <end position="227"/>
    </location>
</feature>
<feature type="transmembrane region" description="Helical" evidence="7">
    <location>
        <begin position="29"/>
        <end position="51"/>
    </location>
</feature>
<feature type="transmembrane region" description="Helical" evidence="7">
    <location>
        <begin position="239"/>
        <end position="255"/>
    </location>
</feature>
<accession>A0A2G3PS87</accession>
<feature type="domain" description="EamA" evidence="8">
    <location>
        <begin position="144"/>
        <end position="276"/>
    </location>
</feature>
<dbReference type="InterPro" id="IPR037185">
    <property type="entry name" value="EmrE-like"/>
</dbReference>
<dbReference type="RefSeq" id="WP_099381787.1">
    <property type="nucleotide sequence ID" value="NZ_PEBD01000004.1"/>
</dbReference>
<keyword evidence="4 7" id="KW-1133">Transmembrane helix</keyword>
<gene>
    <name evidence="9" type="ORF">CSW57_05710</name>
</gene>